<dbReference type="GO" id="GO:0008982">
    <property type="term" value="F:protein-N(PI)-phosphohistidine-sugar phosphotransferase activity"/>
    <property type="evidence" value="ECO:0007669"/>
    <property type="project" value="InterPro"/>
</dbReference>
<accession>A0A1H6W9D7</accession>
<evidence type="ECO:0000256" key="4">
    <source>
        <dbReference type="ARBA" id="ARBA00022597"/>
    </source>
</evidence>
<feature type="transmembrane region" description="Helical" evidence="9">
    <location>
        <begin position="58"/>
        <end position="79"/>
    </location>
</feature>
<dbReference type="Proteomes" id="UP000198888">
    <property type="component" value="Unassembled WGS sequence"/>
</dbReference>
<dbReference type="GO" id="GO:0005351">
    <property type="term" value="F:carbohydrate:proton symporter activity"/>
    <property type="evidence" value="ECO:0007669"/>
    <property type="project" value="InterPro"/>
</dbReference>
<evidence type="ECO:0000313" key="12">
    <source>
        <dbReference type="Proteomes" id="UP000198888"/>
    </source>
</evidence>
<dbReference type="InterPro" id="IPR050864">
    <property type="entry name" value="Bacterial_PTS_Sugar_Transport"/>
</dbReference>
<dbReference type="AlphaFoldDB" id="A0A1H6W9D7"/>
<dbReference type="STRING" id="1073996.SAMN05444271_1241"/>
<feature type="transmembrane region" description="Helical" evidence="9">
    <location>
        <begin position="359"/>
        <end position="386"/>
    </location>
</feature>
<gene>
    <name evidence="11" type="ORF">SAMN05444271_1241</name>
</gene>
<keyword evidence="5" id="KW-0598">Phosphotransferase system</keyword>
<keyword evidence="4" id="KW-0762">Sugar transport</keyword>
<feature type="transmembrane region" description="Helical" evidence="9">
    <location>
        <begin position="139"/>
        <end position="171"/>
    </location>
</feature>
<dbReference type="PROSITE" id="PS51104">
    <property type="entry name" value="PTS_EIIC_TYPE_2"/>
    <property type="match status" value="1"/>
</dbReference>
<evidence type="ECO:0000256" key="1">
    <source>
        <dbReference type="ARBA" id="ARBA00004429"/>
    </source>
</evidence>
<evidence type="ECO:0000259" key="10">
    <source>
        <dbReference type="PROSITE" id="PS51104"/>
    </source>
</evidence>
<dbReference type="PANTHER" id="PTHR30505:SF0">
    <property type="entry name" value="FRUCTOSE-LIKE PTS SYSTEM EIIBC COMPONENT-RELATED"/>
    <property type="match status" value="1"/>
</dbReference>
<evidence type="ECO:0000256" key="2">
    <source>
        <dbReference type="ARBA" id="ARBA00022448"/>
    </source>
</evidence>
<dbReference type="InterPro" id="IPR006327">
    <property type="entry name" value="PTS_IIC_fruc"/>
</dbReference>
<evidence type="ECO:0000313" key="11">
    <source>
        <dbReference type="EMBL" id="SEJ13513.1"/>
    </source>
</evidence>
<dbReference type="GO" id="GO:0090563">
    <property type="term" value="F:protein-phosphocysteine-sugar phosphotransferase activity"/>
    <property type="evidence" value="ECO:0007669"/>
    <property type="project" value="TreeGrafter"/>
</dbReference>
<name>A0A1H6W9D7_9EURY</name>
<feature type="transmembrane region" description="Helical" evidence="9">
    <location>
        <begin position="330"/>
        <end position="352"/>
    </location>
</feature>
<keyword evidence="6 9" id="KW-0812">Transmembrane</keyword>
<dbReference type="NCBIfam" id="TIGR01427">
    <property type="entry name" value="PTS_IIC_fructo"/>
    <property type="match status" value="1"/>
</dbReference>
<sequence length="407" mass="41974">AFVSLLRSPTTNAETIQEAPSSRYENYSMTPSMVTKDQTEQRLQTHLTSVKEDLMTGVSYMIPFVTIGGIFLALGFMIGDTQEVFDQTGTLGWYFAQIGSLGLTIMIPILGGYIAYAIADKPGLAPGFILAYTIQQPGIIDAAGATVGIAADGAVAGFLGAIVAGLLAGYVARWMKGWSVPSFVKPMMPILVIPVLTTALLIPVVVFALGVPIALVDSALTSTLEGMRGANAVVLGLILGGMMAFDMGGPVNKVAYVFGTVLVADGIYGPMAAVMIAGMTPPLGLALSYFIAPQKYPEEMRESAVAAVPMGFSFITEGAIPFAAADPLRVIPSIIVGSATAGAAAMGLGVTMPAPHGGVFVMILSSSILGFLGCIVLGSLVTAAMVTLLKSDHAEETESTTTTGSTA</sequence>
<evidence type="ECO:0000256" key="6">
    <source>
        <dbReference type="ARBA" id="ARBA00022692"/>
    </source>
</evidence>
<dbReference type="InterPro" id="IPR003352">
    <property type="entry name" value="PTS_EIIC"/>
</dbReference>
<feature type="transmembrane region" description="Helical" evidence="9">
    <location>
        <begin position="304"/>
        <end position="324"/>
    </location>
</feature>
<feature type="transmembrane region" description="Helical" evidence="9">
    <location>
        <begin position="191"/>
        <end position="216"/>
    </location>
</feature>
<keyword evidence="2" id="KW-0813">Transport</keyword>
<feature type="transmembrane region" description="Helical" evidence="9">
    <location>
        <begin position="228"/>
        <end position="247"/>
    </location>
</feature>
<evidence type="ECO:0000256" key="9">
    <source>
        <dbReference type="SAM" id="Phobius"/>
    </source>
</evidence>
<evidence type="ECO:0000256" key="5">
    <source>
        <dbReference type="ARBA" id="ARBA00022683"/>
    </source>
</evidence>
<keyword evidence="8 9" id="KW-0472">Membrane</keyword>
<evidence type="ECO:0000256" key="3">
    <source>
        <dbReference type="ARBA" id="ARBA00022475"/>
    </source>
</evidence>
<keyword evidence="12" id="KW-1185">Reference proteome</keyword>
<protein>
    <submittedName>
        <fullName evidence="11">PTS system D-fructose-specific IIB component (F1P-forming), Frc family /PTS system D-fructose-specific IIC component (F1P-forming), Frc family</fullName>
    </submittedName>
</protein>
<feature type="transmembrane region" description="Helical" evidence="9">
    <location>
        <begin position="91"/>
        <end position="118"/>
    </location>
</feature>
<proteinExistence type="predicted"/>
<keyword evidence="7 9" id="KW-1133">Transmembrane helix</keyword>
<dbReference type="InterPro" id="IPR013014">
    <property type="entry name" value="PTS_EIIC_2"/>
</dbReference>
<feature type="domain" description="PTS EIIC type-2" evidence="10">
    <location>
        <begin position="50"/>
        <end position="404"/>
    </location>
</feature>
<evidence type="ECO:0000256" key="7">
    <source>
        <dbReference type="ARBA" id="ARBA00022989"/>
    </source>
</evidence>
<comment type="subcellular location">
    <subcellularLocation>
        <location evidence="1">Cell inner membrane</location>
        <topology evidence="1">Multi-pass membrane protein</topology>
    </subcellularLocation>
</comment>
<dbReference type="GO" id="GO:0005886">
    <property type="term" value="C:plasma membrane"/>
    <property type="evidence" value="ECO:0007669"/>
    <property type="project" value="UniProtKB-SubCell"/>
</dbReference>
<evidence type="ECO:0000256" key="8">
    <source>
        <dbReference type="ARBA" id="ARBA00023136"/>
    </source>
</evidence>
<feature type="non-terminal residue" evidence="11">
    <location>
        <position position="1"/>
    </location>
</feature>
<dbReference type="GO" id="GO:0009401">
    <property type="term" value="P:phosphoenolpyruvate-dependent sugar phosphotransferase system"/>
    <property type="evidence" value="ECO:0007669"/>
    <property type="project" value="UniProtKB-KW"/>
</dbReference>
<organism evidence="11 12">
    <name type="scientific">Halohasta litchfieldiae</name>
    <dbReference type="NCBI Taxonomy" id="1073996"/>
    <lineage>
        <taxon>Archaea</taxon>
        <taxon>Methanobacteriati</taxon>
        <taxon>Methanobacteriota</taxon>
        <taxon>Stenosarchaea group</taxon>
        <taxon>Halobacteria</taxon>
        <taxon>Halobacteriales</taxon>
        <taxon>Haloferacaceae</taxon>
        <taxon>Halohasta</taxon>
    </lineage>
</organism>
<dbReference type="EMBL" id="FNYR01000024">
    <property type="protein sequence ID" value="SEJ13513.1"/>
    <property type="molecule type" value="Genomic_DNA"/>
</dbReference>
<keyword evidence="3" id="KW-1003">Cell membrane</keyword>
<reference evidence="11 12" key="1">
    <citation type="submission" date="2016-10" db="EMBL/GenBank/DDBJ databases">
        <authorList>
            <person name="de Groot N.N."/>
        </authorList>
    </citation>
    <scope>NUCLEOTIDE SEQUENCE [LARGE SCALE GENOMIC DNA]</scope>
    <source>
        <strain evidence="11 12">DSM 22187</strain>
    </source>
</reference>
<feature type="transmembrane region" description="Helical" evidence="9">
    <location>
        <begin position="267"/>
        <end position="292"/>
    </location>
</feature>
<dbReference type="Pfam" id="PF02378">
    <property type="entry name" value="PTS_EIIC"/>
    <property type="match status" value="1"/>
</dbReference>
<dbReference type="PANTHER" id="PTHR30505">
    <property type="entry name" value="FRUCTOSE-LIKE PERMEASE"/>
    <property type="match status" value="1"/>
</dbReference>